<evidence type="ECO:0008006" key="3">
    <source>
        <dbReference type="Google" id="ProtNLM"/>
    </source>
</evidence>
<evidence type="ECO:0000313" key="2">
    <source>
        <dbReference type="Proteomes" id="UP000295106"/>
    </source>
</evidence>
<dbReference type="RefSeq" id="WP_416460670.1">
    <property type="nucleotide sequence ID" value="NZ_CP181386.1"/>
</dbReference>
<sequence>MRPAYEIRRELPADHAAVEALTRRAFWDVHVPGCSEHFLVHRMRSHADFVAELALVLEVDGRLVGSILYTRARLVDGQGREKPVLTFGRAPLGVSMKVDITYIVAVI</sequence>
<evidence type="ECO:0000313" key="1">
    <source>
        <dbReference type="EMBL" id="TCP04440.1"/>
    </source>
</evidence>
<dbReference type="InterPro" id="IPR016181">
    <property type="entry name" value="Acyl_CoA_acyltransferase"/>
</dbReference>
<dbReference type="AlphaFoldDB" id="A0A4R2MCY2"/>
<dbReference type="EMBL" id="SLXD01000002">
    <property type="protein sequence ID" value="TCP04440.1"/>
    <property type="molecule type" value="Genomic_DNA"/>
</dbReference>
<dbReference type="Proteomes" id="UP000295106">
    <property type="component" value="Unassembled WGS sequence"/>
</dbReference>
<reference evidence="1 2" key="1">
    <citation type="submission" date="2019-03" db="EMBL/GenBank/DDBJ databases">
        <title>Genomic Encyclopedia of Type Strains, Phase IV (KMG-IV): sequencing the most valuable type-strain genomes for metagenomic binning, comparative biology and taxonomic classification.</title>
        <authorList>
            <person name="Goeker M."/>
        </authorList>
    </citation>
    <scope>NUCLEOTIDE SEQUENCE [LARGE SCALE GENOMIC DNA]</scope>
    <source>
        <strain evidence="1 2">DSM 1709</strain>
    </source>
</reference>
<organism evidence="1 2">
    <name type="scientific">Rubrivivax gelatinosus</name>
    <name type="common">Rhodocyclus gelatinosus</name>
    <name type="synonym">Rhodopseudomonas gelatinosa</name>
    <dbReference type="NCBI Taxonomy" id="28068"/>
    <lineage>
        <taxon>Bacteria</taxon>
        <taxon>Pseudomonadati</taxon>
        <taxon>Pseudomonadota</taxon>
        <taxon>Betaproteobacteria</taxon>
        <taxon>Burkholderiales</taxon>
        <taxon>Sphaerotilaceae</taxon>
        <taxon>Rubrivivax</taxon>
    </lineage>
</organism>
<name>A0A4R2MCY2_RUBGE</name>
<comment type="caution">
    <text evidence="1">The sequence shown here is derived from an EMBL/GenBank/DDBJ whole genome shotgun (WGS) entry which is preliminary data.</text>
</comment>
<dbReference type="GeneID" id="99685019"/>
<protein>
    <recommendedName>
        <fullName evidence="3">GNAT family N-acetyltransferase</fullName>
    </recommendedName>
</protein>
<gene>
    <name evidence="1" type="ORF">EV684_102193</name>
</gene>
<proteinExistence type="predicted"/>
<dbReference type="Gene3D" id="3.40.630.30">
    <property type="match status" value="1"/>
</dbReference>
<accession>A0A4R2MCY2</accession>
<dbReference type="SUPFAM" id="SSF55729">
    <property type="entry name" value="Acyl-CoA N-acyltransferases (Nat)"/>
    <property type="match status" value="1"/>
</dbReference>